<protein>
    <recommendedName>
        <fullName evidence="1">IPT/TIG domain-containing protein</fullName>
    </recommendedName>
</protein>
<dbReference type="InterPro" id="IPR014756">
    <property type="entry name" value="Ig_E-set"/>
</dbReference>
<comment type="caution">
    <text evidence="2">The sequence shown here is derived from an EMBL/GenBank/DDBJ whole genome shotgun (WGS) entry which is preliminary data.</text>
</comment>
<sequence length="558" mass="57128">MKKVWIGWSAVLFSLFLITGCGSLSQGSAENTDPAAPIVTGVSPSEAKVGEQIRVTGERFGTGQGNSSLIVGGAAATQIVSWSDTEILAVVPADASSGSVKVVIDGAESSPGFLAVLWSQENPENVAISAAASDQQSPQAVSDGIGGMIIAWMDIRSGTHFDLYAQRVNGSGAVQWTSDGVPISTAAGSQQHPQIISDGAGGAIITWQDGRDGNLDIYAQRINRDGVVQWAVDGIAVAAGGHSELSPQIVPDGAGGAILAWQDDRNGKIDVYAQRVDANGAVQWAAGGVAVSNAAANKIFFRLIPDGAGGAVLVWQDDRGGDWDLYAQRINRNGSVRWSAAGVAVSIAANTQGAPQLVSDGTGGAIVVWQDDRDGAWDVYAQRVNGSGIAAWTADGVIISNAANDQLAPRLVSDGAGGAIITWQDGSGQTVFDVRAQRVDGSGAAHWAAGGVVISSAPDIQGMPQLATDGAGGAIIAWQDLRSGRWDIYAQRVNGSGEAQWSIDGVAISTAPGDQKVPLLISDGAGGAAAVWEDARNGTDAVPSWDIYAQGISAAGKQ</sequence>
<evidence type="ECO:0000313" key="3">
    <source>
        <dbReference type="Proteomes" id="UP000534783"/>
    </source>
</evidence>
<proteinExistence type="predicted"/>
<dbReference type="EMBL" id="VTOW01000003">
    <property type="protein sequence ID" value="NKE71961.1"/>
    <property type="molecule type" value="Genomic_DNA"/>
</dbReference>
<keyword evidence="3" id="KW-1185">Reference proteome</keyword>
<accession>A0A7X6IBX3</accession>
<feature type="domain" description="IPT/TIG" evidence="1">
    <location>
        <begin position="37"/>
        <end position="106"/>
    </location>
</feature>
<dbReference type="Pfam" id="PF01833">
    <property type="entry name" value="TIG"/>
    <property type="match status" value="1"/>
</dbReference>
<organism evidence="2 3">
    <name type="scientific">Candidatus Manganitrophus noduliformans</name>
    <dbReference type="NCBI Taxonomy" id="2606439"/>
    <lineage>
        <taxon>Bacteria</taxon>
        <taxon>Pseudomonadati</taxon>
        <taxon>Nitrospirota</taxon>
        <taxon>Nitrospiria</taxon>
        <taxon>Candidatus Troglogloeales</taxon>
        <taxon>Candidatus Manganitrophaceae</taxon>
        <taxon>Candidatus Manganitrophus</taxon>
    </lineage>
</organism>
<reference evidence="2 3" key="1">
    <citation type="journal article" date="2020" name="Nature">
        <title>Bacterial chemolithoautotrophy via manganese oxidation.</title>
        <authorList>
            <person name="Yu H."/>
            <person name="Leadbetter J.R."/>
        </authorList>
    </citation>
    <scope>NUCLEOTIDE SEQUENCE [LARGE SCALE GENOMIC DNA]</scope>
    <source>
        <strain evidence="2 3">Mn-1</strain>
    </source>
</reference>
<dbReference type="PANTHER" id="PTHR36842:SF1">
    <property type="entry name" value="PROTEIN TOLB"/>
    <property type="match status" value="1"/>
</dbReference>
<name>A0A7X6IBX3_9BACT</name>
<dbReference type="AlphaFoldDB" id="A0A7X6IBX3"/>
<dbReference type="CDD" id="cd00102">
    <property type="entry name" value="IPT"/>
    <property type="match status" value="1"/>
</dbReference>
<gene>
    <name evidence="2" type="ORF">MNODULE_14530</name>
</gene>
<dbReference type="Gene3D" id="2.60.40.10">
    <property type="entry name" value="Immunoglobulins"/>
    <property type="match status" value="1"/>
</dbReference>
<dbReference type="SUPFAM" id="SSF81296">
    <property type="entry name" value="E set domains"/>
    <property type="match status" value="1"/>
</dbReference>
<evidence type="ECO:0000313" key="2">
    <source>
        <dbReference type="EMBL" id="NKE71961.1"/>
    </source>
</evidence>
<dbReference type="RefSeq" id="WP_168061198.1">
    <property type="nucleotide sequence ID" value="NZ_VTOW01000003.1"/>
</dbReference>
<evidence type="ECO:0000259" key="1">
    <source>
        <dbReference type="Pfam" id="PF01833"/>
    </source>
</evidence>
<dbReference type="InterPro" id="IPR013783">
    <property type="entry name" value="Ig-like_fold"/>
</dbReference>
<dbReference type="PROSITE" id="PS51257">
    <property type="entry name" value="PROKAR_LIPOPROTEIN"/>
    <property type="match status" value="1"/>
</dbReference>
<dbReference type="Proteomes" id="UP000534783">
    <property type="component" value="Unassembled WGS sequence"/>
</dbReference>
<dbReference type="InterPro" id="IPR002909">
    <property type="entry name" value="IPT_dom"/>
</dbReference>
<dbReference type="Gene3D" id="2.80.10.50">
    <property type="match status" value="1"/>
</dbReference>
<dbReference type="PANTHER" id="PTHR36842">
    <property type="entry name" value="PROTEIN TOLB HOMOLOG"/>
    <property type="match status" value="1"/>
</dbReference>